<evidence type="ECO:0000313" key="10">
    <source>
        <dbReference type="Proteomes" id="UP000272503"/>
    </source>
</evidence>
<dbReference type="SUPFAM" id="SSF103473">
    <property type="entry name" value="MFS general substrate transporter"/>
    <property type="match status" value="1"/>
</dbReference>
<feature type="transmembrane region" description="Helical" evidence="7">
    <location>
        <begin position="351"/>
        <end position="371"/>
    </location>
</feature>
<dbReference type="GO" id="GO:0005886">
    <property type="term" value="C:plasma membrane"/>
    <property type="evidence" value="ECO:0007669"/>
    <property type="project" value="UniProtKB-SubCell"/>
</dbReference>
<feature type="transmembrane region" description="Helical" evidence="7">
    <location>
        <begin position="92"/>
        <end position="116"/>
    </location>
</feature>
<evidence type="ECO:0000256" key="4">
    <source>
        <dbReference type="ARBA" id="ARBA00022692"/>
    </source>
</evidence>
<gene>
    <name evidence="9" type="ORF">D9V32_01315</name>
</gene>
<dbReference type="CDD" id="cd17369">
    <property type="entry name" value="MFS_ShiA_like"/>
    <property type="match status" value="1"/>
</dbReference>
<evidence type="ECO:0000256" key="2">
    <source>
        <dbReference type="ARBA" id="ARBA00022448"/>
    </source>
</evidence>
<dbReference type="PANTHER" id="PTHR43045:SF4">
    <property type="entry name" value="TRANSPORTER YDFJ-RELATED"/>
    <property type="match status" value="1"/>
</dbReference>
<dbReference type="PROSITE" id="PS50850">
    <property type="entry name" value="MFS"/>
    <property type="match status" value="1"/>
</dbReference>
<keyword evidence="6 7" id="KW-0472">Membrane</keyword>
<sequence length="454" mass="48377">MAHNTAAPAKRSFADLRRAAVSGWLGTALEFMDFQLYSLAAALVFNKIFFPDASPAVALVASLGTYAVGYVARPLGAWYFGRMGDRIGRTKVLVITIALMGGATTLIGFLPTYAVIGIWAPILLVILRLAQGFGAGAEIAGASVMLAEYAPTSRRGLVSSLVALGTNSGTLLASGIWAALVAFMPEDMLFDWGWRIPFIASFLVMFFALWIRLKLKESPVFEGRADVVDGVALSKAELKTEPSHRDVLGEALHSKKGRSFLIAMGLRFGESGNSGLIQTYLIGYIATAILVDRAVGTTAIMIGSIIGFATVPLFGWLGDRFGRRPIYIAVTTFQALFAIPAMLMINTGDTFLISLALIIGLSVSVLGMFSVQSSFLPELFGARNRYTQLALAKEFGGIIAAGIGPVVAAWLVAETGSWWPIAGMMIGYSLVALVAAIVSPETRGRDLTDLRDAA</sequence>
<evidence type="ECO:0000256" key="5">
    <source>
        <dbReference type="ARBA" id="ARBA00022989"/>
    </source>
</evidence>
<dbReference type="RefSeq" id="WP_121647091.1">
    <property type="nucleotide sequence ID" value="NZ_RCUX01000001.1"/>
</dbReference>
<name>A0A3L7AC69_9MICO</name>
<dbReference type="InterPro" id="IPR036259">
    <property type="entry name" value="MFS_trans_sf"/>
</dbReference>
<dbReference type="InterPro" id="IPR011701">
    <property type="entry name" value="MFS"/>
</dbReference>
<comment type="caution">
    <text evidence="9">The sequence shown here is derived from an EMBL/GenBank/DDBJ whole genome shotgun (WGS) entry which is preliminary data.</text>
</comment>
<evidence type="ECO:0000313" key="9">
    <source>
        <dbReference type="EMBL" id="RLP77999.1"/>
    </source>
</evidence>
<dbReference type="InterPro" id="IPR020846">
    <property type="entry name" value="MFS_dom"/>
</dbReference>
<feature type="transmembrane region" description="Helical" evidence="7">
    <location>
        <begin position="326"/>
        <end position="345"/>
    </location>
</feature>
<organism evidence="9 10">
    <name type="scientific">Mycetocola tolaasinivorans</name>
    <dbReference type="NCBI Taxonomy" id="76635"/>
    <lineage>
        <taxon>Bacteria</taxon>
        <taxon>Bacillati</taxon>
        <taxon>Actinomycetota</taxon>
        <taxon>Actinomycetes</taxon>
        <taxon>Micrococcales</taxon>
        <taxon>Microbacteriaceae</taxon>
        <taxon>Mycetocola</taxon>
    </lineage>
</organism>
<keyword evidence="10" id="KW-1185">Reference proteome</keyword>
<feature type="transmembrane region" description="Helical" evidence="7">
    <location>
        <begin position="391"/>
        <end position="412"/>
    </location>
</feature>
<evidence type="ECO:0000256" key="3">
    <source>
        <dbReference type="ARBA" id="ARBA00022475"/>
    </source>
</evidence>
<keyword evidence="4 7" id="KW-0812">Transmembrane</keyword>
<feature type="transmembrane region" description="Helical" evidence="7">
    <location>
        <begin position="297"/>
        <end position="317"/>
    </location>
</feature>
<dbReference type="EMBL" id="RCUX01000001">
    <property type="protein sequence ID" value="RLP77999.1"/>
    <property type="molecule type" value="Genomic_DNA"/>
</dbReference>
<keyword evidence="2" id="KW-0813">Transport</keyword>
<dbReference type="GO" id="GO:0022857">
    <property type="term" value="F:transmembrane transporter activity"/>
    <property type="evidence" value="ECO:0007669"/>
    <property type="project" value="InterPro"/>
</dbReference>
<feature type="transmembrane region" description="Helical" evidence="7">
    <location>
        <begin position="158"/>
        <end position="180"/>
    </location>
</feature>
<evidence type="ECO:0000256" key="6">
    <source>
        <dbReference type="ARBA" id="ARBA00023136"/>
    </source>
</evidence>
<dbReference type="OrthoDB" id="8953821at2"/>
<feature type="transmembrane region" description="Helical" evidence="7">
    <location>
        <begin position="192"/>
        <end position="211"/>
    </location>
</feature>
<comment type="subcellular location">
    <subcellularLocation>
        <location evidence="1">Cell membrane</location>
        <topology evidence="1">Multi-pass membrane protein</topology>
    </subcellularLocation>
</comment>
<dbReference type="Pfam" id="PF07690">
    <property type="entry name" value="MFS_1"/>
    <property type="match status" value="1"/>
</dbReference>
<evidence type="ECO:0000259" key="8">
    <source>
        <dbReference type="PROSITE" id="PS50850"/>
    </source>
</evidence>
<dbReference type="AlphaFoldDB" id="A0A3L7AC69"/>
<protein>
    <submittedName>
        <fullName evidence="9">MFS transporter</fullName>
    </submittedName>
</protein>
<feature type="transmembrane region" description="Helical" evidence="7">
    <location>
        <begin position="418"/>
        <end position="438"/>
    </location>
</feature>
<accession>A0A3L7AC69</accession>
<reference evidence="9 10" key="1">
    <citation type="submission" date="2018-10" db="EMBL/GenBank/DDBJ databases">
        <authorList>
            <person name="Li J."/>
        </authorList>
    </citation>
    <scope>NUCLEOTIDE SEQUENCE [LARGE SCALE GENOMIC DNA]</scope>
    <source>
        <strain evidence="9 10">IF 016277</strain>
    </source>
</reference>
<dbReference type="PANTHER" id="PTHR43045">
    <property type="entry name" value="SHIKIMATE TRANSPORTER"/>
    <property type="match status" value="1"/>
</dbReference>
<evidence type="ECO:0000256" key="1">
    <source>
        <dbReference type="ARBA" id="ARBA00004651"/>
    </source>
</evidence>
<feature type="domain" description="Major facilitator superfamily (MFS) profile" evidence="8">
    <location>
        <begin position="19"/>
        <end position="443"/>
    </location>
</feature>
<dbReference type="Proteomes" id="UP000272503">
    <property type="component" value="Unassembled WGS sequence"/>
</dbReference>
<keyword evidence="3" id="KW-1003">Cell membrane</keyword>
<feature type="transmembrane region" description="Helical" evidence="7">
    <location>
        <begin position="274"/>
        <end position="291"/>
    </location>
</feature>
<feature type="transmembrane region" description="Helical" evidence="7">
    <location>
        <begin position="57"/>
        <end position="80"/>
    </location>
</feature>
<keyword evidence="5 7" id="KW-1133">Transmembrane helix</keyword>
<dbReference type="Gene3D" id="1.20.1250.20">
    <property type="entry name" value="MFS general substrate transporter like domains"/>
    <property type="match status" value="1"/>
</dbReference>
<feature type="transmembrane region" description="Helical" evidence="7">
    <location>
        <begin position="122"/>
        <end position="146"/>
    </location>
</feature>
<feature type="transmembrane region" description="Helical" evidence="7">
    <location>
        <begin position="21"/>
        <end position="45"/>
    </location>
</feature>
<evidence type="ECO:0000256" key="7">
    <source>
        <dbReference type="SAM" id="Phobius"/>
    </source>
</evidence>
<proteinExistence type="predicted"/>